<reference evidence="1" key="1">
    <citation type="submission" date="2022-10" db="EMBL/GenBank/DDBJ databases">
        <title>Genome Sequence of Xylaria curta.</title>
        <authorList>
            <person name="Buettner E."/>
        </authorList>
    </citation>
    <scope>NUCLEOTIDE SEQUENCE</scope>
    <source>
        <strain evidence="1">Babe10</strain>
    </source>
</reference>
<dbReference type="Proteomes" id="UP001143856">
    <property type="component" value="Unassembled WGS sequence"/>
</dbReference>
<protein>
    <submittedName>
        <fullName evidence="1">Uncharacterized protein</fullName>
    </submittedName>
</protein>
<name>A0ACC1PT49_9PEZI</name>
<accession>A0ACC1PT49</accession>
<gene>
    <name evidence="1" type="ORF">NUW58_g289</name>
</gene>
<dbReference type="EMBL" id="JAPDGR010000024">
    <property type="protein sequence ID" value="KAJ2998522.1"/>
    <property type="molecule type" value="Genomic_DNA"/>
</dbReference>
<evidence type="ECO:0000313" key="2">
    <source>
        <dbReference type="Proteomes" id="UP001143856"/>
    </source>
</evidence>
<keyword evidence="2" id="KW-1185">Reference proteome</keyword>
<organism evidence="1 2">
    <name type="scientific">Xylaria curta</name>
    <dbReference type="NCBI Taxonomy" id="42375"/>
    <lineage>
        <taxon>Eukaryota</taxon>
        <taxon>Fungi</taxon>
        <taxon>Dikarya</taxon>
        <taxon>Ascomycota</taxon>
        <taxon>Pezizomycotina</taxon>
        <taxon>Sordariomycetes</taxon>
        <taxon>Xylariomycetidae</taxon>
        <taxon>Xylariales</taxon>
        <taxon>Xylariaceae</taxon>
        <taxon>Xylaria</taxon>
    </lineage>
</organism>
<evidence type="ECO:0000313" key="1">
    <source>
        <dbReference type="EMBL" id="KAJ2998522.1"/>
    </source>
</evidence>
<comment type="caution">
    <text evidence="1">The sequence shown here is derived from an EMBL/GenBank/DDBJ whole genome shotgun (WGS) entry which is preliminary data.</text>
</comment>
<sequence length="1841" mass="203278">MRPEIEQELAHTLLVELLAYQFASPVRWIETQDVFLAEKTAERIVEVGPADTLGVMAKRTLASKYEAFDAAKSVQRQILCYNKDAKEIYYDVDPIEEEPEPSPNSTESSSSDAPTTAAAAPVSAAPVPTAGPAVSVPDAPVTALEIVRALIAQKLKKPFLEVPLGKAIKDLVGGKSTLQNEILGDLGKEFGSTPEKPEDTPLDELAGLMQATFNGQLGKHSQSLIARLVSSKMPGGFNITAVRKYLETRWGLASGRQDGVLILAMTMEPPSRLASEAEAKGYFDDVVQKYAANTGITLSTAAAAGPAAGGNGGMMMDPAAIDALTKDQRTLFKQQLELLARYLKMDLRAGDKAALATGESQQILQAQLDLWNAEHGDFYAAGIEPVFSPLKARTYDSSWNWARQDALSMYYDVIFGRLQVVDREIVSQCIRIMTKSNPLLLEFMQYHIDNCPTERGETYKLAKELGEQLIENCKEVLNVAPVYKDVAVPTGPHTTVDARGNLSYEEVPRQSCRKLEHYVQQMAEGGKISEYGNRTKVQNDLGRLVKLIKEQHKMSKTAKLEFKNLYGNVLRSLAMNESQILPKENGKANGLVKKPSLKPNGQASKGKMETIPFLHLKRHNLHGWDYSKKLTGVYLDCLEEAAKSGITYEGKYALMTGAGAGSIGAEVLQGLISGGAKVVVTTSRFSRQVTEYYQSMYARYGARGSQLVVVPFNQGSKQDVEALVDYIYDAKNGLGWDLDFIIPFAAIPENGRQIDAIDSKSELAHRIMLTNLLRLLGSVKAQKSERGFETRPAQVVLPLSPNHGTFGNDGLYSESKLGLETLFNRWHSEDWANYLTICGAVIGWTRGTGLMSGNNIVAEGVEQFGVRTFSQQEMAFNLLGLMSPDIVDICQNEPVFADLNGGLQFIPDLNDTMTRLRKDIMETSEVRRAVTKETALENKIVHGEDSEVLYKKKVIEPRANIKFDFPTLPDWEKEIKPLNESLRGLVDLDKVVVVTGFSEVSPWGNARTRWEMEAYGEFSLEGCIEMAWVMGLIKNHNGLIKGQPYSGWVDAKTGEPIEEKDVKPKYEKYILEHAGIRLIEPELFDGYDPNKKMMLHEVSLEEDLEPFEGSKDTAMEFKRQHGDKCEIFEIPESGEYIIRMKRGATLWIPKALRFDRLVAGQIPTGWDAKKYGIPDDIISQVDRVTLFVLVCVAEALLTSGISDPYEFYKYIHVSELGNCIGSGMGGMNALNGMYNKRKMDQQVQNDILQESFINTMAAWVNMLLLSSSGPIKTPVGACATAVESIDIGYETIMDGKARVCIVGGFDDFSEEGSFEFANMGRRATPSTSLHMGCGVQILMTAKLAIDMGLPVYGILALTTTASDKIGRSVPAPGQGVLTTAREAPGKFPSPLLDIKYRRRQIELRKKQIRTWKELELEYLYEEVAAMRDQGHQFDEKEYTQERAVHIEKEAERQEKEALRSFGNNFWKQDTTIAPLRGCLATWGLTIDDLDVASFHGTSTKANDKNESSVICQQLRHLGRKKGNAVMGIFQKYLTGHPKGAAGAWMFNGCLQVLNSGLVPGNRNADNVDEVMEKFDLIVYPSRSIQTDGVKAFSVTSFGFGQKGAQAIGIHPRYLFAALDEETYAEYQAKVTARQKKAYRYFHNGLIHNSLFQAKSNSPYTDEQLSSVLLNPDARVTEDKKTAELTFAPNFAKQATAPQIARTRTTKEVVEGLAHSLQTGKNNKVGVDVEDIAAVNIENDTFVDRNFTEKEIAYCQKTASPQSSFAGRWSAKEAVFKSLGVQSKGAGAPLKEIEILPNEKGAPIVFLHGQAADAAKKAGVKEITVSISHSETQSIAIAVATF</sequence>
<proteinExistence type="predicted"/>